<keyword evidence="5 7" id="KW-1133">Transmembrane helix</keyword>
<feature type="transmembrane region" description="Helical" evidence="7">
    <location>
        <begin position="123"/>
        <end position="143"/>
    </location>
</feature>
<comment type="subcellular location">
    <subcellularLocation>
        <location evidence="1 7">Cell membrane</location>
        <topology evidence="1 7">Multi-pass membrane protein</topology>
    </subcellularLocation>
</comment>
<sequence>MAPAKSRVSRIWGFVGLALLLALWEWGHRAYGSLVLPSLLETAEALVRLTRDGVIVPALAQTAGNAALGWIAGALVGIVAGLLAGLREEAQRALQPVAIILLGVPAIAWVVMALLWFGGRWAVVFTVAVATGPVVFAAAVEGTRSLDGALARMALVYRVPFLARLRDMYGPHMLSHLFPALVATLAMSWKVSVMAELLAGAGGIGDGLATARAHVDTAETMAWVVLVVGILIVVDLAVLQPLQRSLWLWRDDGRSAGA</sequence>
<proteinExistence type="inferred from homology"/>
<evidence type="ECO:0000256" key="1">
    <source>
        <dbReference type="ARBA" id="ARBA00004651"/>
    </source>
</evidence>
<evidence type="ECO:0000256" key="4">
    <source>
        <dbReference type="ARBA" id="ARBA00022692"/>
    </source>
</evidence>
<dbReference type="CDD" id="cd06261">
    <property type="entry name" value="TM_PBP2"/>
    <property type="match status" value="1"/>
</dbReference>
<dbReference type="PANTHER" id="PTHR30151:SF38">
    <property type="entry name" value="ALIPHATIC SULFONATES TRANSPORT PERMEASE PROTEIN SSUC-RELATED"/>
    <property type="match status" value="1"/>
</dbReference>
<dbReference type="OrthoDB" id="8443696at2"/>
<feature type="transmembrane region" description="Helical" evidence="7">
    <location>
        <begin position="98"/>
        <end position="117"/>
    </location>
</feature>
<comment type="similarity">
    <text evidence="7">Belongs to the binding-protein-dependent transport system permease family.</text>
</comment>
<name>Q07JU9_RHOP5</name>
<feature type="transmembrane region" description="Helical" evidence="7">
    <location>
        <begin position="66"/>
        <end position="86"/>
    </location>
</feature>
<evidence type="ECO:0000256" key="6">
    <source>
        <dbReference type="ARBA" id="ARBA00023136"/>
    </source>
</evidence>
<dbReference type="GO" id="GO:0005886">
    <property type="term" value="C:plasma membrane"/>
    <property type="evidence" value="ECO:0007669"/>
    <property type="project" value="UniProtKB-SubCell"/>
</dbReference>
<dbReference type="Gene3D" id="1.10.3720.10">
    <property type="entry name" value="MetI-like"/>
    <property type="match status" value="1"/>
</dbReference>
<keyword evidence="2 7" id="KW-0813">Transport</keyword>
<dbReference type="KEGG" id="rpe:RPE_3858"/>
<organism evidence="9">
    <name type="scientific">Rhodopseudomonas palustris (strain BisA53)</name>
    <dbReference type="NCBI Taxonomy" id="316055"/>
    <lineage>
        <taxon>Bacteria</taxon>
        <taxon>Pseudomonadati</taxon>
        <taxon>Pseudomonadota</taxon>
        <taxon>Alphaproteobacteria</taxon>
        <taxon>Hyphomicrobiales</taxon>
        <taxon>Nitrobacteraceae</taxon>
        <taxon>Rhodopseudomonas</taxon>
    </lineage>
</organism>
<feature type="domain" description="ABC transmembrane type-1" evidence="8">
    <location>
        <begin position="59"/>
        <end position="238"/>
    </location>
</feature>
<keyword evidence="3" id="KW-1003">Cell membrane</keyword>
<evidence type="ECO:0000313" key="9">
    <source>
        <dbReference type="EMBL" id="ABJ07785.1"/>
    </source>
</evidence>
<protein>
    <submittedName>
        <fullName evidence="9">Binding-protein-dependent transport systems inner membrane component</fullName>
    </submittedName>
</protein>
<dbReference type="PROSITE" id="PS50928">
    <property type="entry name" value="ABC_TM1"/>
    <property type="match status" value="1"/>
</dbReference>
<evidence type="ECO:0000256" key="5">
    <source>
        <dbReference type="ARBA" id="ARBA00022989"/>
    </source>
</evidence>
<dbReference type="InterPro" id="IPR000515">
    <property type="entry name" value="MetI-like"/>
</dbReference>
<keyword evidence="6 7" id="KW-0472">Membrane</keyword>
<gene>
    <name evidence="9" type="ordered locus">RPE_3858</name>
</gene>
<dbReference type="SUPFAM" id="SSF161098">
    <property type="entry name" value="MetI-like"/>
    <property type="match status" value="1"/>
</dbReference>
<dbReference type="GO" id="GO:0055085">
    <property type="term" value="P:transmembrane transport"/>
    <property type="evidence" value="ECO:0007669"/>
    <property type="project" value="InterPro"/>
</dbReference>
<accession>Q07JU9</accession>
<dbReference type="PANTHER" id="PTHR30151">
    <property type="entry name" value="ALKANE SULFONATE ABC TRANSPORTER-RELATED, MEMBRANE SUBUNIT"/>
    <property type="match status" value="1"/>
</dbReference>
<keyword evidence="4 7" id="KW-0812">Transmembrane</keyword>
<reference evidence="9" key="1">
    <citation type="submission" date="2006-09" db="EMBL/GenBank/DDBJ databases">
        <title>Complete sequence of Rhodopseudomonas palustris BisA53.</title>
        <authorList>
            <consortium name="US DOE Joint Genome Institute"/>
            <person name="Copeland A."/>
            <person name="Lucas S."/>
            <person name="Lapidus A."/>
            <person name="Barry K."/>
            <person name="Detter J.C."/>
            <person name="Glavina del Rio T."/>
            <person name="Hammon N."/>
            <person name="Israni S."/>
            <person name="Dalin E."/>
            <person name="Tice H."/>
            <person name="Pitluck S."/>
            <person name="Chain P."/>
            <person name="Malfatti S."/>
            <person name="Shin M."/>
            <person name="Vergez L."/>
            <person name="Schmutz J."/>
            <person name="Larimer F."/>
            <person name="Land M."/>
            <person name="Hauser L."/>
            <person name="Pelletier D.A."/>
            <person name="Kyrpides N."/>
            <person name="Kim E."/>
            <person name="Harwood C.S."/>
            <person name="Oda Y."/>
            <person name="Richardson P."/>
        </authorList>
    </citation>
    <scope>NUCLEOTIDE SEQUENCE [LARGE SCALE GENOMIC DNA]</scope>
    <source>
        <strain evidence="9">BisA53</strain>
    </source>
</reference>
<evidence type="ECO:0000256" key="7">
    <source>
        <dbReference type="RuleBase" id="RU363032"/>
    </source>
</evidence>
<dbReference type="STRING" id="316055.RPE_3858"/>
<dbReference type="InterPro" id="IPR035906">
    <property type="entry name" value="MetI-like_sf"/>
</dbReference>
<dbReference type="EMBL" id="CP000463">
    <property type="protein sequence ID" value="ABJ07785.1"/>
    <property type="molecule type" value="Genomic_DNA"/>
</dbReference>
<dbReference type="Pfam" id="PF00528">
    <property type="entry name" value="BPD_transp_1"/>
    <property type="match status" value="1"/>
</dbReference>
<feature type="transmembrane region" description="Helical" evidence="7">
    <location>
        <begin position="221"/>
        <end position="239"/>
    </location>
</feature>
<evidence type="ECO:0000256" key="3">
    <source>
        <dbReference type="ARBA" id="ARBA00022475"/>
    </source>
</evidence>
<evidence type="ECO:0000256" key="2">
    <source>
        <dbReference type="ARBA" id="ARBA00022448"/>
    </source>
</evidence>
<dbReference type="HOGENOM" id="CLU_046113_4_0_5"/>
<dbReference type="AlphaFoldDB" id="Q07JU9"/>
<dbReference type="eggNOG" id="COG0600">
    <property type="taxonomic scope" value="Bacteria"/>
</dbReference>
<evidence type="ECO:0000259" key="8">
    <source>
        <dbReference type="PROSITE" id="PS50928"/>
    </source>
</evidence>